<gene>
    <name evidence="2" type="ORF">PGLA2088_LOCUS9849</name>
</gene>
<dbReference type="EMBL" id="CAJNNW010011000">
    <property type="protein sequence ID" value="CAE8652642.1"/>
    <property type="molecule type" value="Genomic_DNA"/>
</dbReference>
<evidence type="ECO:0000256" key="1">
    <source>
        <dbReference type="SAM" id="MobiDB-lite"/>
    </source>
</evidence>
<dbReference type="Proteomes" id="UP000626109">
    <property type="component" value="Unassembled WGS sequence"/>
</dbReference>
<name>A0A813IPC9_POLGL</name>
<comment type="caution">
    <text evidence="2">The sequence shown here is derived from an EMBL/GenBank/DDBJ whole genome shotgun (WGS) entry which is preliminary data.</text>
</comment>
<protein>
    <submittedName>
        <fullName evidence="2">Uncharacterized protein</fullName>
    </submittedName>
</protein>
<feature type="region of interest" description="Disordered" evidence="1">
    <location>
        <begin position="1"/>
        <end position="21"/>
    </location>
</feature>
<accession>A0A813IPC9</accession>
<feature type="non-terminal residue" evidence="2">
    <location>
        <position position="89"/>
    </location>
</feature>
<reference evidence="2" key="1">
    <citation type="submission" date="2021-02" db="EMBL/GenBank/DDBJ databases">
        <authorList>
            <person name="Dougan E. K."/>
            <person name="Rhodes N."/>
            <person name="Thang M."/>
            <person name="Chan C."/>
        </authorList>
    </citation>
    <scope>NUCLEOTIDE SEQUENCE</scope>
</reference>
<dbReference type="AlphaFoldDB" id="A0A813IPC9"/>
<sequence>ASQRHMSGSAAKGSTAPRPEDSRATAFLGEVFWVELPVVGKTFSEGTIIATLEGMRHPPGTEDRGHAMPLKGKGVDFAEQEMLLLLLLL</sequence>
<evidence type="ECO:0000313" key="3">
    <source>
        <dbReference type="Proteomes" id="UP000626109"/>
    </source>
</evidence>
<organism evidence="2 3">
    <name type="scientific">Polarella glacialis</name>
    <name type="common">Dinoflagellate</name>
    <dbReference type="NCBI Taxonomy" id="89957"/>
    <lineage>
        <taxon>Eukaryota</taxon>
        <taxon>Sar</taxon>
        <taxon>Alveolata</taxon>
        <taxon>Dinophyceae</taxon>
        <taxon>Suessiales</taxon>
        <taxon>Suessiaceae</taxon>
        <taxon>Polarella</taxon>
    </lineage>
</organism>
<proteinExistence type="predicted"/>
<evidence type="ECO:0000313" key="2">
    <source>
        <dbReference type="EMBL" id="CAE8652642.1"/>
    </source>
</evidence>